<feature type="non-terminal residue" evidence="2">
    <location>
        <position position="177"/>
    </location>
</feature>
<protein>
    <recommendedName>
        <fullName evidence="1">ABC transporter domain-containing protein</fullName>
    </recommendedName>
</protein>
<sequence length="177" mass="20223">MIEDREKADFRSNYLGIVFQENNLVSTLTVRENIVLFQELCGFDGEEEEREKKIDGLLKRLKIDNRKDSFPAQLSGGEKKRVAIARALSNNPHILILDEPTGNLDRESADMLCDLINEIFTTTDITIIVASHDQKMKEIASTIYKIGSQAVVLEEDHPERRKKDDIKYRAIGSLEMQ</sequence>
<dbReference type="EMBL" id="BARU01000731">
    <property type="protein sequence ID" value="GAH24263.1"/>
    <property type="molecule type" value="Genomic_DNA"/>
</dbReference>
<dbReference type="PROSITE" id="PS50893">
    <property type="entry name" value="ABC_TRANSPORTER_2"/>
    <property type="match status" value="1"/>
</dbReference>
<feature type="domain" description="ABC transporter" evidence="1">
    <location>
        <begin position="2"/>
        <end position="174"/>
    </location>
</feature>
<dbReference type="InterPro" id="IPR027417">
    <property type="entry name" value="P-loop_NTPase"/>
</dbReference>
<accession>X1FU00</accession>
<gene>
    <name evidence="2" type="ORF">S03H2_02235</name>
</gene>
<dbReference type="PANTHER" id="PTHR24220:SF86">
    <property type="entry name" value="ABC TRANSPORTER ABCH.1"/>
    <property type="match status" value="1"/>
</dbReference>
<dbReference type="GO" id="GO:0022857">
    <property type="term" value="F:transmembrane transporter activity"/>
    <property type="evidence" value="ECO:0007669"/>
    <property type="project" value="TreeGrafter"/>
</dbReference>
<comment type="caution">
    <text evidence="2">The sequence shown here is derived from an EMBL/GenBank/DDBJ whole genome shotgun (WGS) entry which is preliminary data.</text>
</comment>
<dbReference type="GO" id="GO:0005524">
    <property type="term" value="F:ATP binding"/>
    <property type="evidence" value="ECO:0007669"/>
    <property type="project" value="InterPro"/>
</dbReference>
<dbReference type="GO" id="GO:0016887">
    <property type="term" value="F:ATP hydrolysis activity"/>
    <property type="evidence" value="ECO:0007669"/>
    <property type="project" value="InterPro"/>
</dbReference>
<dbReference type="SUPFAM" id="SSF52540">
    <property type="entry name" value="P-loop containing nucleoside triphosphate hydrolases"/>
    <property type="match status" value="1"/>
</dbReference>
<dbReference type="InterPro" id="IPR017871">
    <property type="entry name" value="ABC_transporter-like_CS"/>
</dbReference>
<dbReference type="Gene3D" id="3.40.50.300">
    <property type="entry name" value="P-loop containing nucleotide triphosphate hydrolases"/>
    <property type="match status" value="1"/>
</dbReference>
<evidence type="ECO:0000259" key="1">
    <source>
        <dbReference type="PROSITE" id="PS50893"/>
    </source>
</evidence>
<dbReference type="InterPro" id="IPR015854">
    <property type="entry name" value="ABC_transpr_LolD-like"/>
</dbReference>
<evidence type="ECO:0000313" key="2">
    <source>
        <dbReference type="EMBL" id="GAH24263.1"/>
    </source>
</evidence>
<dbReference type="PANTHER" id="PTHR24220">
    <property type="entry name" value="IMPORT ATP-BINDING PROTEIN"/>
    <property type="match status" value="1"/>
</dbReference>
<dbReference type="Pfam" id="PF00005">
    <property type="entry name" value="ABC_tran"/>
    <property type="match status" value="1"/>
</dbReference>
<dbReference type="GO" id="GO:0005886">
    <property type="term" value="C:plasma membrane"/>
    <property type="evidence" value="ECO:0007669"/>
    <property type="project" value="TreeGrafter"/>
</dbReference>
<dbReference type="PROSITE" id="PS00211">
    <property type="entry name" value="ABC_TRANSPORTER_1"/>
    <property type="match status" value="1"/>
</dbReference>
<dbReference type="InterPro" id="IPR003439">
    <property type="entry name" value="ABC_transporter-like_ATP-bd"/>
</dbReference>
<organism evidence="2">
    <name type="scientific">marine sediment metagenome</name>
    <dbReference type="NCBI Taxonomy" id="412755"/>
    <lineage>
        <taxon>unclassified sequences</taxon>
        <taxon>metagenomes</taxon>
        <taxon>ecological metagenomes</taxon>
    </lineage>
</organism>
<reference evidence="2" key="1">
    <citation type="journal article" date="2014" name="Front. Microbiol.">
        <title>High frequency of phylogenetically diverse reductive dehalogenase-homologous genes in deep subseafloor sedimentary metagenomes.</title>
        <authorList>
            <person name="Kawai M."/>
            <person name="Futagami T."/>
            <person name="Toyoda A."/>
            <person name="Takaki Y."/>
            <person name="Nishi S."/>
            <person name="Hori S."/>
            <person name="Arai W."/>
            <person name="Tsubouchi T."/>
            <person name="Morono Y."/>
            <person name="Uchiyama I."/>
            <person name="Ito T."/>
            <person name="Fujiyama A."/>
            <person name="Inagaki F."/>
            <person name="Takami H."/>
        </authorList>
    </citation>
    <scope>NUCLEOTIDE SEQUENCE</scope>
    <source>
        <strain evidence="2">Expedition CK06-06</strain>
    </source>
</reference>
<name>X1FU00_9ZZZZ</name>
<proteinExistence type="predicted"/>
<dbReference type="AlphaFoldDB" id="X1FU00"/>